<dbReference type="Gene3D" id="3.40.50.1970">
    <property type="match status" value="1"/>
</dbReference>
<reference evidence="11 12" key="1">
    <citation type="submission" date="2014-07" db="EMBL/GenBank/DDBJ databases">
        <authorList>
            <person name="McCorrison J."/>
            <person name="Sanka R."/>
            <person name="Torralba M."/>
            <person name="Gillis M."/>
            <person name="Haft D.H."/>
            <person name="Methe B."/>
            <person name="Sutton G."/>
            <person name="Nelson K.E."/>
        </authorList>
    </citation>
    <scope>NUCLEOTIDE SEQUENCE [LARGE SCALE GENOMIC DNA]</scope>
    <source>
        <strain evidence="11 12">DNF00314</strain>
    </source>
</reference>
<dbReference type="CDD" id="cd08171">
    <property type="entry name" value="GlyDH-like"/>
    <property type="match status" value="1"/>
</dbReference>
<comment type="catalytic activity">
    <reaction evidence="7">
        <text>glycerol + NAD(+) = dihydroxyacetone + NADH + H(+)</text>
        <dbReference type="Rhea" id="RHEA:13769"/>
        <dbReference type="ChEBI" id="CHEBI:15378"/>
        <dbReference type="ChEBI" id="CHEBI:16016"/>
        <dbReference type="ChEBI" id="CHEBI:17754"/>
        <dbReference type="ChEBI" id="CHEBI:57540"/>
        <dbReference type="ChEBI" id="CHEBI:57945"/>
        <dbReference type="EC" id="1.1.1.6"/>
    </reaction>
</comment>
<accession>A0A096CPD8</accession>
<feature type="binding site" evidence="9">
    <location>
        <begin position="94"/>
        <end position="98"/>
    </location>
    <ligand>
        <name>NAD(+)</name>
        <dbReference type="ChEBI" id="CHEBI:57540"/>
    </ligand>
</feature>
<keyword evidence="2" id="KW-0560">Oxidoreductase</keyword>
<evidence type="ECO:0000259" key="10">
    <source>
        <dbReference type="Pfam" id="PF00465"/>
    </source>
</evidence>
<feature type="binding site" evidence="8">
    <location>
        <position position="172"/>
    </location>
    <ligand>
        <name>glycerol</name>
        <dbReference type="ChEBI" id="CHEBI:17754"/>
    </ligand>
</feature>
<dbReference type="SUPFAM" id="SSF56796">
    <property type="entry name" value="Dehydroquinate synthase-like"/>
    <property type="match status" value="1"/>
</dbReference>
<dbReference type="PANTHER" id="PTHR43616">
    <property type="entry name" value="GLYCEROL DEHYDROGENASE"/>
    <property type="match status" value="1"/>
</dbReference>
<keyword evidence="1 8" id="KW-0479">Metal-binding</keyword>
<keyword evidence="8" id="KW-0862">Zinc</keyword>
<evidence type="ECO:0000256" key="4">
    <source>
        <dbReference type="ARBA" id="ARBA00037918"/>
    </source>
</evidence>
<dbReference type="Pfam" id="PF00465">
    <property type="entry name" value="Fe-ADH"/>
    <property type="match status" value="1"/>
</dbReference>
<dbReference type="GO" id="GO:0008888">
    <property type="term" value="F:glycerol dehydrogenase (NAD+) activity"/>
    <property type="evidence" value="ECO:0007669"/>
    <property type="project" value="UniProtKB-EC"/>
</dbReference>
<feature type="domain" description="Alcohol dehydrogenase iron-type/glycerol dehydrogenase GldA" evidence="10">
    <location>
        <begin position="9"/>
        <end position="135"/>
    </location>
</feature>
<feature type="binding site" evidence="8">
    <location>
        <position position="273"/>
    </location>
    <ligand>
        <name>glycerol</name>
        <dbReference type="ChEBI" id="CHEBI:17754"/>
    </ligand>
</feature>
<evidence type="ECO:0000256" key="8">
    <source>
        <dbReference type="PIRSR" id="PIRSR000112-1"/>
    </source>
</evidence>
<dbReference type="PANTHER" id="PTHR43616:SF5">
    <property type="entry name" value="GLYCEROL DEHYDROGENASE 1"/>
    <property type="match status" value="1"/>
</dbReference>
<dbReference type="GO" id="GO:0005829">
    <property type="term" value="C:cytosol"/>
    <property type="evidence" value="ECO:0007669"/>
    <property type="project" value="TreeGrafter"/>
</dbReference>
<dbReference type="GO" id="GO:0046872">
    <property type="term" value="F:metal ion binding"/>
    <property type="evidence" value="ECO:0007669"/>
    <property type="project" value="UniProtKB-KW"/>
</dbReference>
<dbReference type="InterPro" id="IPR001670">
    <property type="entry name" value="ADH_Fe/GldA"/>
</dbReference>
<dbReference type="Proteomes" id="UP000029628">
    <property type="component" value="Unassembled WGS sequence"/>
</dbReference>
<evidence type="ECO:0000256" key="1">
    <source>
        <dbReference type="ARBA" id="ARBA00022723"/>
    </source>
</evidence>
<dbReference type="InterPro" id="IPR016205">
    <property type="entry name" value="Glycerol_DH"/>
</dbReference>
<dbReference type="eggNOG" id="COG0371">
    <property type="taxonomic scope" value="Bacteria"/>
</dbReference>
<dbReference type="AlphaFoldDB" id="A0A096CPD8"/>
<evidence type="ECO:0000313" key="11">
    <source>
        <dbReference type="EMBL" id="KGF47194.1"/>
    </source>
</evidence>
<dbReference type="Gene3D" id="1.20.1090.10">
    <property type="entry name" value="Dehydroquinate synthase-like - alpha domain"/>
    <property type="match status" value="1"/>
</dbReference>
<evidence type="ECO:0000256" key="5">
    <source>
        <dbReference type="ARBA" id="ARBA00039147"/>
    </source>
</evidence>
<gene>
    <name evidence="11" type="ORF">HMPREF0872_05830</name>
</gene>
<comment type="cofactor">
    <cofactor evidence="8">
        <name>Zn(2+)</name>
        <dbReference type="ChEBI" id="CHEBI:29105"/>
    </cofactor>
    <text evidence="8">Binds 1 zinc ion per subunit.</text>
</comment>
<feature type="binding site" evidence="9">
    <location>
        <begin position="117"/>
        <end position="120"/>
    </location>
    <ligand>
        <name>NAD(+)</name>
        <dbReference type="ChEBI" id="CHEBI:57540"/>
    </ligand>
</feature>
<keyword evidence="12" id="KW-1185">Reference proteome</keyword>
<dbReference type="EC" id="1.1.1.6" evidence="5"/>
<evidence type="ECO:0000256" key="7">
    <source>
        <dbReference type="ARBA" id="ARBA00049006"/>
    </source>
</evidence>
<protein>
    <recommendedName>
        <fullName evidence="6">Glycerol dehydrogenase</fullName>
        <ecNumber evidence="5">1.1.1.6</ecNumber>
    </recommendedName>
</protein>
<comment type="pathway">
    <text evidence="4">Polyol metabolism; glycerol fermentation; glycerone phosphate from glycerol (oxidative route): step 1/2.</text>
</comment>
<evidence type="ECO:0000256" key="3">
    <source>
        <dbReference type="ARBA" id="ARBA00023027"/>
    </source>
</evidence>
<dbReference type="EMBL" id="JRNT01000016">
    <property type="protein sequence ID" value="KGF47194.1"/>
    <property type="molecule type" value="Genomic_DNA"/>
</dbReference>
<evidence type="ECO:0000313" key="12">
    <source>
        <dbReference type="Proteomes" id="UP000029628"/>
    </source>
</evidence>
<evidence type="ECO:0000256" key="2">
    <source>
        <dbReference type="ARBA" id="ARBA00023002"/>
    </source>
</evidence>
<feature type="binding site" evidence="9">
    <location>
        <position position="126"/>
    </location>
    <ligand>
        <name>NAD(+)</name>
        <dbReference type="ChEBI" id="CHEBI:57540"/>
    </ligand>
</feature>
<comment type="caution">
    <text evidence="11">The sequence shown here is derived from an EMBL/GenBank/DDBJ whole genome shotgun (WGS) entry which is preliminary data.</text>
</comment>
<proteinExistence type="predicted"/>
<name>A0A096CPD8_9FIRM</name>
<organism evidence="11 12">
    <name type="scientific">Veillonella montpellierensis DNF00314</name>
    <dbReference type="NCBI Taxonomy" id="1401067"/>
    <lineage>
        <taxon>Bacteria</taxon>
        <taxon>Bacillati</taxon>
        <taxon>Bacillota</taxon>
        <taxon>Negativicutes</taxon>
        <taxon>Veillonellales</taxon>
        <taxon>Veillonellaceae</taxon>
        <taxon>Veillonella</taxon>
    </lineage>
</organism>
<keyword evidence="3 9" id="KW-0520">NAD</keyword>
<dbReference type="RefSeq" id="WP_038152691.1">
    <property type="nucleotide sequence ID" value="NZ_JRNT01000016.1"/>
</dbReference>
<dbReference type="PIRSF" id="PIRSF000112">
    <property type="entry name" value="Glycerol_dehydrogenase"/>
    <property type="match status" value="1"/>
</dbReference>
<evidence type="ECO:0000256" key="6">
    <source>
        <dbReference type="ARBA" id="ARBA00040132"/>
    </source>
</evidence>
<evidence type="ECO:0000256" key="9">
    <source>
        <dbReference type="PIRSR" id="PIRSR000112-3"/>
    </source>
</evidence>
<sequence length="355" mass="38761">MNTNFLPNYTIGGHDAYEAVPHIVRPVGKRVCIIGGKTALSKAMPILRPILVNSDLEITGEIVYGKECCYERADEIASMPEVQGADILFAIGGGRAIDTVKIVSGRLGNKPFFTFPTVASTCAATSKVAATYTPDHIFRDAYYLERQAIHCFIDAQILVEAPVKFVWAGMGDTIAKHYEPEFSSRGQALTYESELGVTVSRLCSEPIKRDGVAALQSAKREERSEAFDQICLAIIVTTGIASTCLIEGYNSNLAHAICYGASTFETVATRHLHGEIVSYGVLVLLTLDKQIEERDTWLAIYKEMGWPTCLGDLELDVAAIPAILDKAMAVPDTNVSAYPVTRDAVEKAIYELERV</sequence>
<feature type="binding site" evidence="8">
    <location>
        <position position="255"/>
    </location>
    <ligand>
        <name>glycerol</name>
        <dbReference type="ChEBI" id="CHEBI:17754"/>
    </ligand>
</feature>
<feature type="binding site" evidence="9">
    <location>
        <position position="132"/>
    </location>
    <ligand>
        <name>NAD(+)</name>
        <dbReference type="ChEBI" id="CHEBI:57540"/>
    </ligand>
</feature>